<dbReference type="eggNOG" id="ENOG502R09M">
    <property type="taxonomic scope" value="Eukaryota"/>
</dbReference>
<dbReference type="OMA" id="GCQYEIA"/>
<feature type="compositionally biased region" description="Basic residues" evidence="1">
    <location>
        <begin position="160"/>
        <end position="171"/>
    </location>
</feature>
<sequence length="213" mass="24572">MTHYEHDYGGSRDEDANGRHSGSKSSGAGADEGCAYEIVKSAPKPKMREYAKKVLKKFDGESSDSSDDRGKKDKKGKKKGSKHKKRKSSSSDDSSDSSESEDSETEGVPFFMMDATIRSAFEERRRKIKEARKQAKKEKKKEKRRLKREKRRAEKEKRKEEKKRKKEQKRKQKEESSDETQDEQVTVNLVEKEVSVPWDTDQPNNALVPREKV</sequence>
<reference evidence="3" key="1">
    <citation type="journal article" date="2012" name="PLoS Pathog.">
        <title>Comparative genomics of the apicomplexan parasites Toxoplasma gondii and Neospora caninum: Coccidia differing in host range and transmission strategy.</title>
        <authorList>
            <person name="Reid A.J."/>
            <person name="Vermont S.J."/>
            <person name="Cotton J.A."/>
            <person name="Harris D."/>
            <person name="Hill-Cawthorne G.A."/>
            <person name="Konen-Waisman S."/>
            <person name="Latham S.M."/>
            <person name="Mourier T."/>
            <person name="Norton R."/>
            <person name="Quail M.A."/>
            <person name="Sanders M."/>
            <person name="Shanmugam D."/>
            <person name="Sohal A."/>
            <person name="Wasmuth J.D."/>
            <person name="Brunk B."/>
            <person name="Grigg M.E."/>
            <person name="Howard J.C."/>
            <person name="Parkinson J."/>
            <person name="Roos D.S."/>
            <person name="Trees A.J."/>
            <person name="Berriman M."/>
            <person name="Pain A."/>
            <person name="Wastling J.M."/>
        </authorList>
    </citation>
    <scope>NUCLEOTIDE SEQUENCE [LARGE SCALE GENOMIC DNA]</scope>
    <source>
        <strain evidence="3">Liverpool</strain>
    </source>
</reference>
<dbReference type="OrthoDB" id="333839at2759"/>
<organism evidence="2 3">
    <name type="scientific">Neospora caninum (strain Liverpool)</name>
    <dbReference type="NCBI Taxonomy" id="572307"/>
    <lineage>
        <taxon>Eukaryota</taxon>
        <taxon>Sar</taxon>
        <taxon>Alveolata</taxon>
        <taxon>Apicomplexa</taxon>
        <taxon>Conoidasida</taxon>
        <taxon>Coccidia</taxon>
        <taxon>Eucoccidiorida</taxon>
        <taxon>Eimeriorina</taxon>
        <taxon>Sarcocystidae</taxon>
        <taxon>Neospora</taxon>
    </lineage>
</organism>
<dbReference type="EMBL" id="FR823388">
    <property type="protein sequence ID" value="CBZ52289.1"/>
    <property type="molecule type" value="Genomic_DNA"/>
</dbReference>
<gene>
    <name evidence="2" type="ORF">NCLIV_020760</name>
</gene>
<protein>
    <submittedName>
        <fullName evidence="2">Uncharacterized protein</fullName>
    </submittedName>
</protein>
<evidence type="ECO:0000256" key="1">
    <source>
        <dbReference type="SAM" id="MobiDB-lite"/>
    </source>
</evidence>
<dbReference type="VEuPathDB" id="ToxoDB:NCLIV_020760"/>
<dbReference type="GeneID" id="13444213"/>
<name>F0VEZ5_NEOCL</name>
<feature type="compositionally biased region" description="Basic and acidic residues" evidence="1">
    <location>
        <begin position="46"/>
        <end position="71"/>
    </location>
</feature>
<proteinExistence type="predicted"/>
<feature type="region of interest" description="Disordered" evidence="1">
    <location>
        <begin position="1"/>
        <end position="213"/>
    </location>
</feature>
<dbReference type="RefSeq" id="XP_003882321.1">
    <property type="nucleotide sequence ID" value="XM_003882272.1"/>
</dbReference>
<feature type="compositionally biased region" description="Basic residues" evidence="1">
    <location>
        <begin position="126"/>
        <end position="150"/>
    </location>
</feature>
<feature type="compositionally biased region" description="Acidic residues" evidence="1">
    <location>
        <begin position="93"/>
        <end position="105"/>
    </location>
</feature>
<dbReference type="Proteomes" id="UP000007494">
    <property type="component" value="Chromosome VIIa"/>
</dbReference>
<dbReference type="AlphaFoldDB" id="F0VEZ5"/>
<dbReference type="InParanoid" id="F0VEZ5"/>
<accession>F0VEZ5</accession>
<evidence type="ECO:0000313" key="3">
    <source>
        <dbReference type="Proteomes" id="UP000007494"/>
    </source>
</evidence>
<keyword evidence="3" id="KW-1185">Reference proteome</keyword>
<evidence type="ECO:0000313" key="2">
    <source>
        <dbReference type="EMBL" id="CBZ52289.1"/>
    </source>
</evidence>
<feature type="compositionally biased region" description="Basic and acidic residues" evidence="1">
    <location>
        <begin position="1"/>
        <end position="18"/>
    </location>
</feature>
<feature type="compositionally biased region" description="Basic residues" evidence="1">
    <location>
        <begin position="72"/>
        <end position="88"/>
    </location>
</feature>